<dbReference type="CDD" id="cd05483">
    <property type="entry name" value="retropepsin_like_bacteria"/>
    <property type="match status" value="1"/>
</dbReference>
<proteinExistence type="predicted"/>
<name>A0A8H2LHI3_9FLAO</name>
<dbReference type="InterPro" id="IPR021109">
    <property type="entry name" value="Peptidase_aspartic_dom_sf"/>
</dbReference>
<dbReference type="Pfam" id="PF13650">
    <property type="entry name" value="Asp_protease_2"/>
    <property type="match status" value="1"/>
</dbReference>
<keyword evidence="2" id="KW-1185">Reference proteome</keyword>
<dbReference type="PROSITE" id="PS00141">
    <property type="entry name" value="ASP_PROTEASE"/>
    <property type="match status" value="1"/>
</dbReference>
<organism evidence="1 2">
    <name type="scientific">Bizionia saleffrena</name>
    <dbReference type="NCBI Taxonomy" id="291189"/>
    <lineage>
        <taxon>Bacteria</taxon>
        <taxon>Pseudomonadati</taxon>
        <taxon>Bacteroidota</taxon>
        <taxon>Flavobacteriia</taxon>
        <taxon>Flavobacteriales</taxon>
        <taxon>Flavobacteriaceae</taxon>
        <taxon>Bizionia</taxon>
    </lineage>
</organism>
<dbReference type="InterPro" id="IPR001969">
    <property type="entry name" value="Aspartic_peptidase_AS"/>
</dbReference>
<comment type="caution">
    <text evidence="1">The sequence shown here is derived from an EMBL/GenBank/DDBJ whole genome shotgun (WGS) entry which is preliminary data.</text>
</comment>
<dbReference type="GO" id="GO:0004190">
    <property type="term" value="F:aspartic-type endopeptidase activity"/>
    <property type="evidence" value="ECO:0007669"/>
    <property type="project" value="InterPro"/>
</dbReference>
<dbReference type="EMBL" id="VSKM01000005">
    <property type="protein sequence ID" value="TYB76102.1"/>
    <property type="molecule type" value="Genomic_DNA"/>
</dbReference>
<dbReference type="Gene3D" id="2.40.70.10">
    <property type="entry name" value="Acid Proteases"/>
    <property type="match status" value="1"/>
</dbReference>
<evidence type="ECO:0000313" key="2">
    <source>
        <dbReference type="Proteomes" id="UP000323324"/>
    </source>
</evidence>
<dbReference type="SUPFAM" id="SSF50630">
    <property type="entry name" value="Acid proteases"/>
    <property type="match status" value="1"/>
</dbReference>
<dbReference type="InterPro" id="IPR034122">
    <property type="entry name" value="Retropepsin-like_bacterial"/>
</dbReference>
<sequence>MKNDLKEFLLNKGYTKTKLRLTQTNHFEIKASINGVKGLFILDTGASSSCIGFEDATLFKLKVKASDVKAAGAGATNMLTRISKKNTIKIGKWETEKVTLILFDLVHVNTALTTHNAQAVNGIIGADILNKAKAIIDYDKKYLYLKPKKA</sequence>
<accession>A0A8H2LHI3</accession>
<dbReference type="GO" id="GO:0006508">
    <property type="term" value="P:proteolysis"/>
    <property type="evidence" value="ECO:0007669"/>
    <property type="project" value="UniProtKB-KW"/>
</dbReference>
<dbReference type="RefSeq" id="WP_148369522.1">
    <property type="nucleotide sequence ID" value="NZ_VSKM01000005.1"/>
</dbReference>
<dbReference type="Proteomes" id="UP000323324">
    <property type="component" value="Unassembled WGS sequence"/>
</dbReference>
<protein>
    <submittedName>
        <fullName evidence="1">Acid protease</fullName>
    </submittedName>
</protein>
<gene>
    <name evidence="1" type="ORF">ES676_06520</name>
</gene>
<dbReference type="AlphaFoldDB" id="A0A8H2LHI3"/>
<keyword evidence="1" id="KW-0378">Hydrolase</keyword>
<evidence type="ECO:0000313" key="1">
    <source>
        <dbReference type="EMBL" id="TYB76102.1"/>
    </source>
</evidence>
<reference evidence="1 2" key="1">
    <citation type="submission" date="2019-08" db="EMBL/GenBank/DDBJ databases">
        <title>Genomes of Antarctic Bizionia species.</title>
        <authorList>
            <person name="Bowman J.P."/>
        </authorList>
    </citation>
    <scope>NUCLEOTIDE SEQUENCE [LARGE SCALE GENOMIC DNA]</scope>
    <source>
        <strain evidence="1 2">HFD</strain>
    </source>
</reference>
<keyword evidence="1" id="KW-0645">Protease</keyword>